<gene>
    <name evidence="2" type="ORF">SDC9_127512</name>
</gene>
<accession>A0A645CUA3</accession>
<organism evidence="2">
    <name type="scientific">bioreactor metagenome</name>
    <dbReference type="NCBI Taxonomy" id="1076179"/>
    <lineage>
        <taxon>unclassified sequences</taxon>
        <taxon>metagenomes</taxon>
        <taxon>ecological metagenomes</taxon>
    </lineage>
</organism>
<reference evidence="2" key="1">
    <citation type="submission" date="2019-08" db="EMBL/GenBank/DDBJ databases">
        <authorList>
            <person name="Kucharzyk K."/>
            <person name="Murdoch R.W."/>
            <person name="Higgins S."/>
            <person name="Loffler F."/>
        </authorList>
    </citation>
    <scope>NUCLEOTIDE SEQUENCE</scope>
</reference>
<evidence type="ECO:0000256" key="1">
    <source>
        <dbReference type="SAM" id="MobiDB-lite"/>
    </source>
</evidence>
<feature type="region of interest" description="Disordered" evidence="1">
    <location>
        <begin position="100"/>
        <end position="174"/>
    </location>
</feature>
<dbReference type="EMBL" id="VSSQ01030071">
    <property type="protein sequence ID" value="MPM80465.1"/>
    <property type="molecule type" value="Genomic_DNA"/>
</dbReference>
<evidence type="ECO:0000313" key="2">
    <source>
        <dbReference type="EMBL" id="MPM80465.1"/>
    </source>
</evidence>
<sequence>MAALDDFNGLGQVSALDDGVNKLHAAAHSMGVHTGDAEARVVKALLHAALVLHQNDADEDGADGQLVLNQNAYEITHGKAARVSQQACHVAEVLHNLADGHQPDGNLKKAQQGRQGPFAPGNEDNTQSSQGYVADAGTKDQQGENDPGKQRTSRELFKNGHGGPPCGECWLRPG</sequence>
<proteinExistence type="predicted"/>
<feature type="compositionally biased region" description="Basic and acidic residues" evidence="1">
    <location>
        <begin position="137"/>
        <end position="158"/>
    </location>
</feature>
<protein>
    <submittedName>
        <fullName evidence="2">Uncharacterized protein</fullName>
    </submittedName>
</protein>
<dbReference type="AlphaFoldDB" id="A0A645CUA3"/>
<name>A0A645CUA3_9ZZZZ</name>
<comment type="caution">
    <text evidence="2">The sequence shown here is derived from an EMBL/GenBank/DDBJ whole genome shotgun (WGS) entry which is preliminary data.</text>
</comment>